<evidence type="ECO:0000313" key="3">
    <source>
        <dbReference type="Proteomes" id="UP000002296"/>
    </source>
</evidence>
<feature type="compositionally biased region" description="Basic residues" evidence="1">
    <location>
        <begin position="121"/>
        <end position="131"/>
    </location>
</feature>
<organism evidence="2 3">
    <name type="scientific">Trypanosoma cruzi (strain CL Brener)</name>
    <dbReference type="NCBI Taxonomy" id="353153"/>
    <lineage>
        <taxon>Eukaryota</taxon>
        <taxon>Discoba</taxon>
        <taxon>Euglenozoa</taxon>
        <taxon>Kinetoplastea</taxon>
        <taxon>Metakinetoplastina</taxon>
        <taxon>Trypanosomatida</taxon>
        <taxon>Trypanosomatidae</taxon>
        <taxon>Trypanosoma</taxon>
        <taxon>Schizotrypanum</taxon>
    </lineage>
</organism>
<feature type="non-terminal residue" evidence="2">
    <location>
        <position position="221"/>
    </location>
</feature>
<accession>Q4CLJ2</accession>
<dbReference type="EMBL" id="AAHK01004320">
    <property type="protein sequence ID" value="EAN81144.1"/>
    <property type="molecule type" value="Genomic_DNA"/>
</dbReference>
<keyword evidence="3" id="KW-1185">Reference proteome</keyword>
<dbReference type="PaxDb" id="353153-Q4CLJ2"/>
<feature type="region of interest" description="Disordered" evidence="1">
    <location>
        <begin position="89"/>
        <end position="131"/>
    </location>
</feature>
<name>Q4CLJ2_TRYCC</name>
<dbReference type="RefSeq" id="XP_802590.1">
    <property type="nucleotide sequence ID" value="XM_797497.1"/>
</dbReference>
<feature type="region of interest" description="Disordered" evidence="1">
    <location>
        <begin position="175"/>
        <end position="221"/>
    </location>
</feature>
<feature type="region of interest" description="Disordered" evidence="1">
    <location>
        <begin position="1"/>
        <end position="47"/>
    </location>
</feature>
<dbReference type="AlphaFoldDB" id="Q4CLJ2"/>
<comment type="caution">
    <text evidence="2">The sequence shown here is derived from an EMBL/GenBank/DDBJ whole genome shotgun (WGS) entry which is preliminary data.</text>
</comment>
<feature type="compositionally biased region" description="Polar residues" evidence="1">
    <location>
        <begin position="206"/>
        <end position="221"/>
    </location>
</feature>
<proteinExistence type="predicted"/>
<dbReference type="GeneID" id="3531937"/>
<gene>
    <name evidence="2" type="ORF">Tc00.1047053511331.10</name>
</gene>
<dbReference type="InParanoid" id="Q4CLJ2"/>
<sequence>MRRPHHTAASLSPEDNGAKLDSLLDGDWSPVPLSTMPSIHFSEYSHPTNGDWSNGVSNVGDSCNPLTPQDMVQNRLSCPRVRDAGGGDAASVNNGGIHTMPPTESFTPTERGPAFSVTRLSGRRSTRSRMRAPRVIQPEVPLQSQIVKEPPSTRVKNRLEESGPVSRLLFSPVLEKERNVKATSSEKPTEEDMRESWETHSFPVSDLSQHQEPSSLSSIAG</sequence>
<feature type="compositionally biased region" description="Polar residues" evidence="1">
    <location>
        <begin position="91"/>
        <end position="108"/>
    </location>
</feature>
<reference evidence="2 3" key="1">
    <citation type="journal article" date="2005" name="Science">
        <title>The genome sequence of Trypanosoma cruzi, etiologic agent of Chagas disease.</title>
        <authorList>
            <person name="El-Sayed N.M."/>
            <person name="Myler P.J."/>
            <person name="Bartholomeu D.C."/>
            <person name="Nilsson D."/>
            <person name="Aggarwal G."/>
            <person name="Tran A.N."/>
            <person name="Ghedin E."/>
            <person name="Worthey E.A."/>
            <person name="Delcher A.L."/>
            <person name="Blandin G."/>
            <person name="Westenberger S.J."/>
            <person name="Caler E."/>
            <person name="Cerqueira G.C."/>
            <person name="Branche C."/>
            <person name="Haas B."/>
            <person name="Anupama A."/>
            <person name="Arner E."/>
            <person name="Aslund L."/>
            <person name="Attipoe P."/>
            <person name="Bontempi E."/>
            <person name="Bringaud F."/>
            <person name="Burton P."/>
            <person name="Cadag E."/>
            <person name="Campbell D.A."/>
            <person name="Carrington M."/>
            <person name="Crabtree J."/>
            <person name="Darban H."/>
            <person name="da Silveira J.F."/>
            <person name="de Jong P."/>
            <person name="Edwards K."/>
            <person name="Englund P.T."/>
            <person name="Fazelina G."/>
            <person name="Feldblyum T."/>
            <person name="Ferella M."/>
            <person name="Frasch A.C."/>
            <person name="Gull K."/>
            <person name="Horn D."/>
            <person name="Hou L."/>
            <person name="Huang Y."/>
            <person name="Kindlund E."/>
            <person name="Klingbeil M."/>
            <person name="Kluge S."/>
            <person name="Koo H."/>
            <person name="Lacerda D."/>
            <person name="Levin M.J."/>
            <person name="Lorenzi H."/>
            <person name="Louie T."/>
            <person name="Machado C.R."/>
            <person name="McCulloch R."/>
            <person name="McKenna A."/>
            <person name="Mizuno Y."/>
            <person name="Mottram J.C."/>
            <person name="Nelson S."/>
            <person name="Ochaya S."/>
            <person name="Osoegawa K."/>
            <person name="Pai G."/>
            <person name="Parsons M."/>
            <person name="Pentony M."/>
            <person name="Pettersson U."/>
            <person name="Pop M."/>
            <person name="Ramirez J.L."/>
            <person name="Rinta J."/>
            <person name="Robertson L."/>
            <person name="Salzberg S.L."/>
            <person name="Sanchez D.O."/>
            <person name="Seyler A."/>
            <person name="Sharma R."/>
            <person name="Shetty J."/>
            <person name="Simpson A.J."/>
            <person name="Sisk E."/>
            <person name="Tammi M.T."/>
            <person name="Tarleton R."/>
            <person name="Teixeira S."/>
            <person name="Van Aken S."/>
            <person name="Vogt C."/>
            <person name="Ward P.N."/>
            <person name="Wickstead B."/>
            <person name="Wortman J."/>
            <person name="White O."/>
            <person name="Fraser C.M."/>
            <person name="Stuart K.D."/>
            <person name="Andersson B."/>
        </authorList>
    </citation>
    <scope>NUCLEOTIDE SEQUENCE [LARGE SCALE GENOMIC DNA]</scope>
    <source>
        <strain evidence="2 3">CL Brener</strain>
    </source>
</reference>
<evidence type="ECO:0000313" key="2">
    <source>
        <dbReference type="EMBL" id="EAN81144.1"/>
    </source>
</evidence>
<protein>
    <submittedName>
        <fullName evidence="2">Calpain cysteine peptidase, putative</fullName>
    </submittedName>
</protein>
<evidence type="ECO:0000256" key="1">
    <source>
        <dbReference type="SAM" id="MobiDB-lite"/>
    </source>
</evidence>
<feature type="compositionally biased region" description="Basic and acidic residues" evidence="1">
    <location>
        <begin position="187"/>
        <end position="198"/>
    </location>
</feature>
<dbReference type="Proteomes" id="UP000002296">
    <property type="component" value="Unassembled WGS sequence"/>
</dbReference>
<dbReference type="KEGG" id="tcr:511331.10"/>